<gene>
    <name evidence="2" type="ORF">HNR30_007752</name>
</gene>
<protein>
    <recommendedName>
        <fullName evidence="1">SnoaL-like domain-containing protein</fullName>
    </recommendedName>
</protein>
<evidence type="ECO:0000259" key="1">
    <source>
        <dbReference type="Pfam" id="PF12680"/>
    </source>
</evidence>
<dbReference type="InterPro" id="IPR032710">
    <property type="entry name" value="NTF2-like_dom_sf"/>
</dbReference>
<dbReference type="SUPFAM" id="SSF54427">
    <property type="entry name" value="NTF2-like"/>
    <property type="match status" value="1"/>
</dbReference>
<name>A0A7W0CS71_9ACTN</name>
<comment type="caution">
    <text evidence="2">The sequence shown here is derived from an EMBL/GenBank/DDBJ whole genome shotgun (WGS) entry which is preliminary data.</text>
</comment>
<keyword evidence="3" id="KW-1185">Reference proteome</keyword>
<sequence>MSTETTRRYREAGEKHDLDLLLSTLAPDAVLHSPLSARTTFRGVEQLRELFSAVLPLLSDIRYHTDVGDDRTRMLAATARLGRRELEESVLVRLDDEGLIAELTLWVRPLPALTAFMAAIGPALAREKGRPALGRLVGLSAAPLVMFTEMGDKRIVPLVTGT</sequence>
<dbReference type="EMBL" id="JACDUR010000008">
    <property type="protein sequence ID" value="MBA2896361.1"/>
    <property type="molecule type" value="Genomic_DNA"/>
</dbReference>
<feature type="domain" description="SnoaL-like" evidence="1">
    <location>
        <begin position="7"/>
        <end position="65"/>
    </location>
</feature>
<reference evidence="2 3" key="1">
    <citation type="submission" date="2020-07" db="EMBL/GenBank/DDBJ databases">
        <title>Genomic Encyclopedia of Type Strains, Phase IV (KMG-IV): sequencing the most valuable type-strain genomes for metagenomic binning, comparative biology and taxonomic classification.</title>
        <authorList>
            <person name="Goeker M."/>
        </authorList>
    </citation>
    <scope>NUCLEOTIDE SEQUENCE [LARGE SCALE GENOMIC DNA]</scope>
    <source>
        <strain evidence="2 3">DSM 45533</strain>
    </source>
</reference>
<evidence type="ECO:0000313" key="2">
    <source>
        <dbReference type="EMBL" id="MBA2896361.1"/>
    </source>
</evidence>
<dbReference type="Pfam" id="PF12680">
    <property type="entry name" value="SnoaL_2"/>
    <property type="match status" value="1"/>
</dbReference>
<evidence type="ECO:0000313" key="3">
    <source>
        <dbReference type="Proteomes" id="UP000530928"/>
    </source>
</evidence>
<dbReference type="AlphaFoldDB" id="A0A7W0CS71"/>
<dbReference type="Gene3D" id="3.10.450.50">
    <property type="match status" value="1"/>
</dbReference>
<dbReference type="InterPro" id="IPR037401">
    <property type="entry name" value="SnoaL-like"/>
</dbReference>
<accession>A0A7W0CS71</accession>
<dbReference type="RefSeq" id="WP_181615049.1">
    <property type="nucleotide sequence ID" value="NZ_BAABAM010000007.1"/>
</dbReference>
<dbReference type="Proteomes" id="UP000530928">
    <property type="component" value="Unassembled WGS sequence"/>
</dbReference>
<organism evidence="2 3">
    <name type="scientific">Nonomuraea soli</name>
    <dbReference type="NCBI Taxonomy" id="1032476"/>
    <lineage>
        <taxon>Bacteria</taxon>
        <taxon>Bacillati</taxon>
        <taxon>Actinomycetota</taxon>
        <taxon>Actinomycetes</taxon>
        <taxon>Streptosporangiales</taxon>
        <taxon>Streptosporangiaceae</taxon>
        <taxon>Nonomuraea</taxon>
    </lineage>
</organism>
<proteinExistence type="predicted"/>